<accession>A0ABQ1BCK8</accession>
<protein>
    <submittedName>
        <fullName evidence="6">GroES-like protein</fullName>
    </submittedName>
</protein>
<comment type="caution">
    <text evidence="6">The sequence shown here is derived from an EMBL/GenBank/DDBJ whole genome shotgun (WGS) entry which is preliminary data.</text>
</comment>
<reference evidence="6 7" key="1">
    <citation type="submission" date="2020-01" db="EMBL/GenBank/DDBJ databases">
        <title>Draft genome sequence of Aspergillus udagawae IFM 53868.</title>
        <authorList>
            <person name="Takahashi H."/>
            <person name="Yaguchi T."/>
        </authorList>
    </citation>
    <scope>NUCLEOTIDE SEQUENCE [LARGE SCALE GENOMIC DNA]</scope>
    <source>
        <strain evidence="6 7">IFM 53868</strain>
    </source>
</reference>
<organism evidence="6 7">
    <name type="scientific">Aspergillus udagawae</name>
    <dbReference type="NCBI Taxonomy" id="91492"/>
    <lineage>
        <taxon>Eukaryota</taxon>
        <taxon>Fungi</taxon>
        <taxon>Dikarya</taxon>
        <taxon>Ascomycota</taxon>
        <taxon>Pezizomycotina</taxon>
        <taxon>Eurotiomycetes</taxon>
        <taxon>Eurotiomycetidae</taxon>
        <taxon>Eurotiales</taxon>
        <taxon>Aspergillaceae</taxon>
        <taxon>Aspergillus</taxon>
        <taxon>Aspergillus subgen. Fumigati</taxon>
    </lineage>
</organism>
<dbReference type="SUPFAM" id="SSF50129">
    <property type="entry name" value="GroES-like"/>
    <property type="match status" value="1"/>
</dbReference>
<dbReference type="InterPro" id="IPR047122">
    <property type="entry name" value="Trans-enoyl_RdTase-like"/>
</dbReference>
<dbReference type="InterPro" id="IPR020843">
    <property type="entry name" value="ER"/>
</dbReference>
<keyword evidence="7" id="KW-1185">Reference proteome</keyword>
<gene>
    <name evidence="6" type="ORF">IFM53868_09843</name>
</gene>
<dbReference type="SUPFAM" id="SSF51735">
    <property type="entry name" value="NAD(P)-binding Rossmann-fold domains"/>
    <property type="match status" value="1"/>
</dbReference>
<evidence type="ECO:0000313" key="6">
    <source>
        <dbReference type="EMBL" id="GFF98532.1"/>
    </source>
</evidence>
<dbReference type="EMBL" id="BLKG01000188">
    <property type="protein sequence ID" value="GFF98532.1"/>
    <property type="molecule type" value="Genomic_DNA"/>
</dbReference>
<dbReference type="Proteomes" id="UP000465266">
    <property type="component" value="Unassembled WGS sequence"/>
</dbReference>
<comment type="similarity">
    <text evidence="1">Belongs to the zinc-containing alcohol dehydrogenase family.</text>
</comment>
<dbReference type="InterPro" id="IPR036291">
    <property type="entry name" value="NAD(P)-bd_dom_sf"/>
</dbReference>
<keyword evidence="3" id="KW-0521">NADP</keyword>
<keyword evidence="4" id="KW-0560">Oxidoreductase</keyword>
<evidence type="ECO:0000256" key="3">
    <source>
        <dbReference type="ARBA" id="ARBA00022857"/>
    </source>
</evidence>
<dbReference type="PANTHER" id="PTHR45348:SF6">
    <property type="entry name" value="TRANS-ENOYL REDUCTASE APDC"/>
    <property type="match status" value="1"/>
</dbReference>
<evidence type="ECO:0000313" key="7">
    <source>
        <dbReference type="Proteomes" id="UP000465266"/>
    </source>
</evidence>
<keyword evidence="2" id="KW-0547">Nucleotide-binding</keyword>
<evidence type="ECO:0000256" key="4">
    <source>
        <dbReference type="ARBA" id="ARBA00023002"/>
    </source>
</evidence>
<dbReference type="InterPro" id="IPR011032">
    <property type="entry name" value="GroES-like_sf"/>
</dbReference>
<dbReference type="CDD" id="cd08249">
    <property type="entry name" value="enoyl_reductase_like"/>
    <property type="match status" value="1"/>
</dbReference>
<name>A0ABQ1BCK8_9EURO</name>
<feature type="domain" description="Enoyl reductase (ER)" evidence="5">
    <location>
        <begin position="19"/>
        <end position="351"/>
    </location>
</feature>
<evidence type="ECO:0000259" key="5">
    <source>
        <dbReference type="SMART" id="SM00829"/>
    </source>
</evidence>
<dbReference type="Gene3D" id="3.90.180.10">
    <property type="entry name" value="Medium-chain alcohol dehydrogenases, catalytic domain"/>
    <property type="match status" value="1"/>
</dbReference>
<dbReference type="InterPro" id="IPR013154">
    <property type="entry name" value="ADH-like_N"/>
</dbReference>
<proteinExistence type="inferred from homology"/>
<evidence type="ECO:0000256" key="2">
    <source>
        <dbReference type="ARBA" id="ARBA00022741"/>
    </source>
</evidence>
<sequence>MIPPKQQKQQTALKITPEGDIAAVQCSLPSLQNDELLVRVRSIALNPFDAKSAEMSPTVGATLGCDFAGDVVATGSDTNNLNFSIGDRVCGCVFGNNPNRLDNGAFAEYVAVPADLLLRIPENMDYNEAAKLGVGLATVGMSLYHCLQLPMEPEPAGKSPYVLVYGGSTATGTLMIQILARSGYTPITTCSPHNFSLVKSLGAIAAFDYHSPTCGRQIRDYSSGTLCYALDCITDTRSMAICYEAIGPAGGQYLSLDPFPIRGHTRRSVKPNWVLSLTMYNQPIPWKRPFKRDARPQDRDFAKKWFQIAQKIIDAGEIRPPMSEVRAGGWSGIPEGLGLLQRGEVSGRKLVYEVARN</sequence>
<dbReference type="Pfam" id="PF08240">
    <property type="entry name" value="ADH_N"/>
    <property type="match status" value="1"/>
</dbReference>
<dbReference type="SMART" id="SM00829">
    <property type="entry name" value="PKS_ER"/>
    <property type="match status" value="1"/>
</dbReference>
<dbReference type="Gene3D" id="3.40.50.720">
    <property type="entry name" value="NAD(P)-binding Rossmann-like Domain"/>
    <property type="match status" value="1"/>
</dbReference>
<evidence type="ECO:0000256" key="1">
    <source>
        <dbReference type="ARBA" id="ARBA00008072"/>
    </source>
</evidence>
<dbReference type="PANTHER" id="PTHR45348">
    <property type="entry name" value="HYPOTHETICAL OXIDOREDUCTASE (EUROFUNG)"/>
    <property type="match status" value="1"/>
</dbReference>